<dbReference type="PROSITE" id="PS50208">
    <property type="entry name" value="CASPASE_P20"/>
    <property type="match status" value="1"/>
</dbReference>
<dbReference type="PANTHER" id="PTHR47901:SF8">
    <property type="entry name" value="CASPASE-3"/>
    <property type="match status" value="1"/>
</dbReference>
<dbReference type="SMART" id="SM00115">
    <property type="entry name" value="CASc"/>
    <property type="match status" value="1"/>
</dbReference>
<dbReference type="Proteomes" id="UP000728032">
    <property type="component" value="Unassembled WGS sequence"/>
</dbReference>
<dbReference type="AlphaFoldDB" id="A0A7R9LHS6"/>
<dbReference type="Gene3D" id="3.40.50.1460">
    <property type="match status" value="1"/>
</dbReference>
<dbReference type="GO" id="GO:0006915">
    <property type="term" value="P:apoptotic process"/>
    <property type="evidence" value="ECO:0007669"/>
    <property type="project" value="UniProtKB-KW"/>
</dbReference>
<keyword evidence="7" id="KW-1185">Reference proteome</keyword>
<accession>A0A7R9LHS6</accession>
<proteinExistence type="inferred from homology"/>
<sequence>MDKSEVRNIFMQNINEFLSQVQLNAMFMKLLEKHTCAKQLLASLNEIPADNEYAKKFFIFTEFNRDREACNELVEILIKCEQGVAAEALKGYNQSSTAAITYSTEVKLVVKDAQTLRSGASRHGYDDMIQGSGQGQDVIPIKTIVEQFSDRNCHSTLRQKPKIFVFNCCRNKQNSAPDNRQNSIERDWMDDTTRTYICYSCAEGIQAFYTDSGYTLFGQAFSHCIAEHACDFSLTQLFYKTCDQLQRAEVQQRPEMYTKNMDRDLYFNPGLYKER</sequence>
<dbReference type="InterPro" id="IPR015917">
    <property type="entry name" value="Pept_C14A"/>
</dbReference>
<evidence type="ECO:0000259" key="5">
    <source>
        <dbReference type="PROSITE" id="PS50208"/>
    </source>
</evidence>
<name>A0A7R9LHS6_9ACAR</name>
<evidence type="ECO:0000256" key="1">
    <source>
        <dbReference type="ARBA" id="ARBA00010134"/>
    </source>
</evidence>
<evidence type="ECO:0000313" key="6">
    <source>
        <dbReference type="EMBL" id="CAD7641988.1"/>
    </source>
</evidence>
<dbReference type="InterPro" id="IPR029030">
    <property type="entry name" value="Caspase-like_dom_sf"/>
</dbReference>
<dbReference type="GO" id="GO:0006508">
    <property type="term" value="P:proteolysis"/>
    <property type="evidence" value="ECO:0007669"/>
    <property type="project" value="UniProtKB-KW"/>
</dbReference>
<dbReference type="PANTHER" id="PTHR47901">
    <property type="entry name" value="CASPASE RECRUITMENT DOMAIN-CONTAINING PROTEIN 18"/>
    <property type="match status" value="1"/>
</dbReference>
<gene>
    <name evidence="6" type="ORF">ONB1V03_LOCUS3361</name>
</gene>
<evidence type="ECO:0000256" key="2">
    <source>
        <dbReference type="ARBA" id="ARBA00022670"/>
    </source>
</evidence>
<dbReference type="EMBL" id="OC915799">
    <property type="protein sequence ID" value="CAD7641988.1"/>
    <property type="molecule type" value="Genomic_DNA"/>
</dbReference>
<evidence type="ECO:0000256" key="4">
    <source>
        <dbReference type="ARBA" id="ARBA00022801"/>
    </source>
</evidence>
<dbReference type="Pfam" id="PF00656">
    <property type="entry name" value="Peptidase_C14"/>
    <property type="match status" value="1"/>
</dbReference>
<keyword evidence="4" id="KW-0378">Hydrolase</keyword>
<organism evidence="6">
    <name type="scientific">Oppiella nova</name>
    <dbReference type="NCBI Taxonomy" id="334625"/>
    <lineage>
        <taxon>Eukaryota</taxon>
        <taxon>Metazoa</taxon>
        <taxon>Ecdysozoa</taxon>
        <taxon>Arthropoda</taxon>
        <taxon>Chelicerata</taxon>
        <taxon>Arachnida</taxon>
        <taxon>Acari</taxon>
        <taxon>Acariformes</taxon>
        <taxon>Sarcoptiformes</taxon>
        <taxon>Oribatida</taxon>
        <taxon>Brachypylina</taxon>
        <taxon>Oppioidea</taxon>
        <taxon>Oppiidae</taxon>
        <taxon>Oppiella</taxon>
    </lineage>
</organism>
<evidence type="ECO:0000256" key="3">
    <source>
        <dbReference type="ARBA" id="ARBA00022703"/>
    </source>
</evidence>
<reference evidence="6" key="1">
    <citation type="submission" date="2020-11" db="EMBL/GenBank/DDBJ databases">
        <authorList>
            <person name="Tran Van P."/>
        </authorList>
    </citation>
    <scope>NUCLEOTIDE SEQUENCE</scope>
</reference>
<dbReference type="InterPro" id="IPR001309">
    <property type="entry name" value="Pept_C14_p20"/>
</dbReference>
<keyword evidence="2" id="KW-0645">Protease</keyword>
<keyword evidence="3" id="KW-0053">Apoptosis</keyword>
<feature type="domain" description="Caspase family p20" evidence="5">
    <location>
        <begin position="123"/>
        <end position="173"/>
    </location>
</feature>
<dbReference type="EMBL" id="CAJPVJ010000974">
    <property type="protein sequence ID" value="CAG2163796.1"/>
    <property type="molecule type" value="Genomic_DNA"/>
</dbReference>
<dbReference type="SUPFAM" id="SSF52129">
    <property type="entry name" value="Caspase-like"/>
    <property type="match status" value="1"/>
</dbReference>
<protein>
    <recommendedName>
        <fullName evidence="5">Caspase family p20 domain-containing protein</fullName>
    </recommendedName>
</protein>
<evidence type="ECO:0000313" key="7">
    <source>
        <dbReference type="Proteomes" id="UP000728032"/>
    </source>
</evidence>
<dbReference type="InterPro" id="IPR002398">
    <property type="entry name" value="Pept_C14"/>
</dbReference>
<comment type="similarity">
    <text evidence="1">Belongs to the peptidase C14A family.</text>
</comment>
<dbReference type="InterPro" id="IPR011600">
    <property type="entry name" value="Pept_C14_caspase"/>
</dbReference>
<dbReference type="GO" id="GO:0004197">
    <property type="term" value="F:cysteine-type endopeptidase activity"/>
    <property type="evidence" value="ECO:0007669"/>
    <property type="project" value="InterPro"/>
</dbReference>